<evidence type="ECO:0000313" key="3">
    <source>
        <dbReference type="EMBL" id="KGG81467.1"/>
    </source>
</evidence>
<dbReference type="STRING" id="1156417.Y919_00450"/>
<dbReference type="Pfam" id="PF06949">
    <property type="entry name" value="DUF1292"/>
    <property type="match status" value="1"/>
</dbReference>
<evidence type="ECO:0000256" key="1">
    <source>
        <dbReference type="ARBA" id="ARBA00008439"/>
    </source>
</evidence>
<proteinExistence type="inferred from homology"/>
<dbReference type="InterPro" id="IPR009711">
    <property type="entry name" value="UPF0473"/>
</dbReference>
<name>A0A096BKU3_9FIRM</name>
<dbReference type="EMBL" id="AZTB01000001">
    <property type="protein sequence ID" value="KGG81467.1"/>
    <property type="molecule type" value="Genomic_DNA"/>
</dbReference>
<accession>A0A096BKU3</accession>
<comment type="caution">
    <text evidence="3">The sequence shown here is derived from an EMBL/GenBank/DDBJ whole genome shotgun (WGS) entry which is preliminary data.</text>
</comment>
<evidence type="ECO:0000313" key="4">
    <source>
        <dbReference type="Proteomes" id="UP000029622"/>
    </source>
</evidence>
<dbReference type="PANTHER" id="PTHR40066">
    <property type="entry name" value="UPF0473 PROTEIN CBO2561/CLC_2432"/>
    <property type="match status" value="1"/>
</dbReference>
<dbReference type="Proteomes" id="UP000029622">
    <property type="component" value="Unassembled WGS sequence"/>
</dbReference>
<dbReference type="PANTHER" id="PTHR40066:SF1">
    <property type="entry name" value="UPF0473 PROTEIN CBO2561_CLC_2432"/>
    <property type="match status" value="1"/>
</dbReference>
<sequence length="85" mass="9846">MTDRHETITLIDDEGNEIEFEVIATFDIEDREYAVLLPVNEEEDEAYILKIEYDEDGNMILVNIEDKSEFDDAAAVYEAIIDEII</sequence>
<dbReference type="RefSeq" id="WP_035161245.1">
    <property type="nucleotide sequence ID" value="NZ_AZTB01000001.1"/>
</dbReference>
<evidence type="ECO:0000256" key="2">
    <source>
        <dbReference type="HAMAP-Rule" id="MF_01448"/>
    </source>
</evidence>
<protein>
    <recommendedName>
        <fullName evidence="2">UPF0473 protein Y919_00450</fullName>
    </recommendedName>
</protein>
<reference evidence="3 4" key="1">
    <citation type="submission" date="2013-12" db="EMBL/GenBank/DDBJ databases">
        <title>Draft genome sequence of Caloranaerobacter sp. H53214.</title>
        <authorList>
            <person name="Jiang L.J."/>
            <person name="Shao Z.Z."/>
            <person name="Long M.N."/>
        </authorList>
    </citation>
    <scope>NUCLEOTIDE SEQUENCE [LARGE SCALE GENOMIC DNA]</scope>
    <source>
        <strain evidence="3 4">H53214</strain>
    </source>
</reference>
<dbReference type="AlphaFoldDB" id="A0A096BKU3"/>
<dbReference type="HAMAP" id="MF_01448">
    <property type="entry name" value="UPF0473"/>
    <property type="match status" value="1"/>
</dbReference>
<gene>
    <name evidence="3" type="ORF">Y919_00450</name>
</gene>
<comment type="similarity">
    <text evidence="1 2">Belongs to the UPF0473 family.</text>
</comment>
<organism evidence="3 4">
    <name type="scientific">Caloranaerobacter azorensis H53214</name>
    <dbReference type="NCBI Taxonomy" id="1156417"/>
    <lineage>
        <taxon>Bacteria</taxon>
        <taxon>Bacillati</taxon>
        <taxon>Bacillota</taxon>
        <taxon>Tissierellia</taxon>
        <taxon>Tissierellales</taxon>
        <taxon>Thermohalobacteraceae</taxon>
        <taxon>Caloranaerobacter</taxon>
    </lineage>
</organism>